<evidence type="ECO:0000256" key="1">
    <source>
        <dbReference type="SAM" id="Phobius"/>
    </source>
</evidence>
<feature type="transmembrane region" description="Helical" evidence="1">
    <location>
        <begin position="124"/>
        <end position="143"/>
    </location>
</feature>
<feature type="transmembrane region" description="Helical" evidence="1">
    <location>
        <begin position="174"/>
        <end position="192"/>
    </location>
</feature>
<accession>A0A4S8S8D1</accession>
<dbReference type="Pfam" id="PF01757">
    <property type="entry name" value="Acyl_transf_3"/>
    <property type="match status" value="1"/>
</dbReference>
<feature type="transmembrane region" description="Helical" evidence="1">
    <location>
        <begin position="271"/>
        <end position="298"/>
    </location>
</feature>
<dbReference type="PANTHER" id="PTHR23028:SF125">
    <property type="entry name" value="ACYLTRANSFERASE"/>
    <property type="match status" value="1"/>
</dbReference>
<dbReference type="InterPro" id="IPR050879">
    <property type="entry name" value="Acyltransferase_3"/>
</dbReference>
<sequence length="519" mass="59506">MRAHRDRAFYGVHLQSKMSSSSEEFLEKGPLEVQKPDPAFLRISKKLFRCLRVLKPSFLGRTKVSPTKLRRTAYLDGMRGFAALMVYVLHHELWAHEFKDRILENSFGYNGEHYFATLPFLRNFITGGHYAVGIFFVLSGYVLSAKPLVHIHAGDFVPLGDNLGSAVFRRWFRLYLPIIVTTLGIVLLWHVFGISANLHPQRTLGAELWVWYNEFKSFTWILNSSPPVWFTYNPHTWTIPLEFKGSLVVYVTLTALSRCTRTARLCCEIALIFYFIWIVDGLYFALFAGGLLLCDLDLLAAKDELPIWMTRHLKPHSSIIFYVLFVSSLYLGGVPSYSRELADLRSSPGWQLLSYLKPDAAFDYKWFYQFWAAVFLVASVPRISWLKIFFETRFCQYLGRISYMFYLVHGPIMSTLGDRLYAAVGMQRTNHAIVVPHWIGRFPIPSIGPLGLELNFLLPHLILLPFTLWIGEVLTVLVDDPCVRFAAWLRKLTMPAAVIEGPILQQFQVGPDVVAVSED</sequence>
<evidence type="ECO:0000313" key="4">
    <source>
        <dbReference type="Proteomes" id="UP000304951"/>
    </source>
</evidence>
<dbReference type="AlphaFoldDB" id="A0A4S8S8D1"/>
<evidence type="ECO:0000313" key="3">
    <source>
        <dbReference type="EMBL" id="THV66375.1"/>
    </source>
</evidence>
<feature type="transmembrane region" description="Helical" evidence="1">
    <location>
        <begin position="366"/>
        <end position="385"/>
    </location>
</feature>
<keyword evidence="1" id="KW-0812">Transmembrane</keyword>
<feature type="transmembrane region" description="Helical" evidence="1">
    <location>
        <begin position="397"/>
        <end position="416"/>
    </location>
</feature>
<dbReference type="InterPro" id="IPR002656">
    <property type="entry name" value="Acyl_transf_3_dom"/>
</dbReference>
<name>A0A4S8S8D1_AURPU</name>
<protein>
    <recommendedName>
        <fullName evidence="2">Acyltransferase 3 domain-containing protein</fullName>
    </recommendedName>
</protein>
<dbReference type="PANTHER" id="PTHR23028">
    <property type="entry name" value="ACETYLTRANSFERASE"/>
    <property type="match status" value="1"/>
</dbReference>
<keyword evidence="1" id="KW-1133">Transmembrane helix</keyword>
<dbReference type="EMBL" id="QZAF01000535">
    <property type="protein sequence ID" value="THV66375.1"/>
    <property type="molecule type" value="Genomic_DNA"/>
</dbReference>
<evidence type="ECO:0000259" key="2">
    <source>
        <dbReference type="Pfam" id="PF01757"/>
    </source>
</evidence>
<reference evidence="3 4" key="1">
    <citation type="submission" date="2018-10" db="EMBL/GenBank/DDBJ databases">
        <title>Fifty Aureobasidium pullulans genomes reveal a recombining polyextremotolerant generalist.</title>
        <authorList>
            <person name="Gostincar C."/>
            <person name="Turk M."/>
            <person name="Zajc J."/>
            <person name="Gunde-Cimerman N."/>
        </authorList>
    </citation>
    <scope>NUCLEOTIDE SEQUENCE [LARGE SCALE GENOMIC DNA]</scope>
    <source>
        <strain evidence="3 4">EXF-11900</strain>
    </source>
</reference>
<proteinExistence type="predicted"/>
<keyword evidence="1" id="KW-0472">Membrane</keyword>
<dbReference type="GO" id="GO:0016747">
    <property type="term" value="F:acyltransferase activity, transferring groups other than amino-acyl groups"/>
    <property type="evidence" value="ECO:0007669"/>
    <property type="project" value="InterPro"/>
</dbReference>
<comment type="caution">
    <text evidence="3">The sequence shown here is derived from an EMBL/GenBank/DDBJ whole genome shotgun (WGS) entry which is preliminary data.</text>
</comment>
<feature type="domain" description="Acyltransferase 3" evidence="2">
    <location>
        <begin position="73"/>
        <end position="423"/>
    </location>
</feature>
<dbReference type="Proteomes" id="UP000304951">
    <property type="component" value="Unassembled WGS sequence"/>
</dbReference>
<gene>
    <name evidence="3" type="ORF">D6D28_08408</name>
</gene>
<organism evidence="3 4">
    <name type="scientific">Aureobasidium pullulans</name>
    <name type="common">Black yeast</name>
    <name type="synonym">Pullularia pullulans</name>
    <dbReference type="NCBI Taxonomy" id="5580"/>
    <lineage>
        <taxon>Eukaryota</taxon>
        <taxon>Fungi</taxon>
        <taxon>Dikarya</taxon>
        <taxon>Ascomycota</taxon>
        <taxon>Pezizomycotina</taxon>
        <taxon>Dothideomycetes</taxon>
        <taxon>Dothideomycetidae</taxon>
        <taxon>Dothideales</taxon>
        <taxon>Saccotheciaceae</taxon>
        <taxon>Aureobasidium</taxon>
    </lineage>
</organism>
<feature type="transmembrane region" description="Helical" evidence="1">
    <location>
        <begin position="456"/>
        <end position="478"/>
    </location>
</feature>